<evidence type="ECO:0000313" key="2">
    <source>
        <dbReference type="Proteomes" id="UP000815325"/>
    </source>
</evidence>
<protein>
    <submittedName>
        <fullName evidence="1">Uncharacterized protein</fullName>
    </submittedName>
</protein>
<dbReference type="Gene3D" id="2.70.98.10">
    <property type="match status" value="1"/>
</dbReference>
<comment type="caution">
    <text evidence="1">The sequence shown here is derived from an EMBL/GenBank/DDBJ whole genome shotgun (WGS) entry which is preliminary data.</text>
</comment>
<dbReference type="InterPro" id="IPR014718">
    <property type="entry name" value="GH-type_carb-bd"/>
</dbReference>
<accession>A0ABQ7GHT6</accession>
<proteinExistence type="predicted"/>
<name>A0ABQ7GHT6_DUNSA</name>
<feature type="non-terminal residue" evidence="1">
    <location>
        <position position="293"/>
    </location>
</feature>
<dbReference type="SUPFAM" id="SSF74650">
    <property type="entry name" value="Galactose mutarotase-like"/>
    <property type="match status" value="1"/>
</dbReference>
<keyword evidence="2" id="KW-1185">Reference proteome</keyword>
<gene>
    <name evidence="1" type="ORF">DUNSADRAFT_9245</name>
</gene>
<evidence type="ECO:0000313" key="1">
    <source>
        <dbReference type="EMBL" id="KAF5834170.1"/>
    </source>
</evidence>
<dbReference type="Proteomes" id="UP000815325">
    <property type="component" value="Unassembled WGS sequence"/>
</dbReference>
<organism evidence="1 2">
    <name type="scientific">Dunaliella salina</name>
    <name type="common">Green alga</name>
    <name type="synonym">Protococcus salinus</name>
    <dbReference type="NCBI Taxonomy" id="3046"/>
    <lineage>
        <taxon>Eukaryota</taxon>
        <taxon>Viridiplantae</taxon>
        <taxon>Chlorophyta</taxon>
        <taxon>core chlorophytes</taxon>
        <taxon>Chlorophyceae</taxon>
        <taxon>CS clade</taxon>
        <taxon>Chlamydomonadales</taxon>
        <taxon>Dunaliellaceae</taxon>
        <taxon>Dunaliella</taxon>
    </lineage>
</organism>
<sequence>MQQARSLGGHSLVSSLPCSHHAPIKRGIAGCRLMQGGLIRLPCSASTYLGPHDRERSACSRMVLQPVPAAATDQQATDEPPEGFTQMSYIDYLNFEFGIPDVIQFSEGVNGLPRAWIRHPYSASGFEVYLHGAAITQWLRPDGAPALNFNPRTTSFDSSRLIKGGMRLAFPAYRENTQMSEDGFAGRLPWEVVAAGFDFMGLDDGMRSKEYDEALERFDQMEQEAMQRGYWLPENQGEETKRGFDEMEQKAMQRGYWLPENQGEETKRVRIPDCMQSSMHSHASQCALVSSFQ</sequence>
<dbReference type="InterPro" id="IPR011013">
    <property type="entry name" value="Gal_mutarotase_sf_dom"/>
</dbReference>
<dbReference type="EMBL" id="MU069771">
    <property type="protein sequence ID" value="KAF5834170.1"/>
    <property type="molecule type" value="Genomic_DNA"/>
</dbReference>
<reference evidence="1" key="1">
    <citation type="submission" date="2017-08" db="EMBL/GenBank/DDBJ databases">
        <authorList>
            <person name="Polle J.E."/>
            <person name="Barry K."/>
            <person name="Cushman J."/>
            <person name="Schmutz J."/>
            <person name="Tran D."/>
            <person name="Hathwaick L.T."/>
            <person name="Yim W.C."/>
            <person name="Jenkins J."/>
            <person name="Mckie-Krisberg Z.M."/>
            <person name="Prochnik S."/>
            <person name="Lindquist E."/>
            <person name="Dockter R.B."/>
            <person name="Adam C."/>
            <person name="Molina H."/>
            <person name="Bunkerborg J."/>
            <person name="Jin E."/>
            <person name="Buchheim M."/>
            <person name="Magnuson J."/>
        </authorList>
    </citation>
    <scope>NUCLEOTIDE SEQUENCE</scope>
    <source>
        <strain evidence="1">CCAP 19/18</strain>
    </source>
</reference>